<dbReference type="EMBL" id="LGST01000023">
    <property type="protein sequence ID" value="KND99550.1"/>
    <property type="molecule type" value="Genomic_DNA"/>
</dbReference>
<sequence length="58" mass="6633">MYLSNSSTETHWCELAAGMPRRTELRPLLKEADMGLLEVVMLLVKQDSLRDSVKLEVK</sequence>
<comment type="caution">
    <text evidence="1">The sequence shown here is derived from an EMBL/GenBank/DDBJ whole genome shotgun (WGS) entry which is preliminary data.</text>
</comment>
<name>A0A0L0P0S1_CANAR</name>
<evidence type="ECO:0000313" key="1">
    <source>
        <dbReference type="EMBL" id="KND99550.1"/>
    </source>
</evidence>
<dbReference type="Proteomes" id="UP000037122">
    <property type="component" value="Unassembled WGS sequence"/>
</dbReference>
<accession>A0A0L0P0S1</accession>
<evidence type="ECO:0000313" key="2">
    <source>
        <dbReference type="Proteomes" id="UP000037122"/>
    </source>
</evidence>
<dbReference type="VEuPathDB" id="FungiDB:QG37_03700"/>
<gene>
    <name evidence="1" type="ORF">QG37_03700</name>
</gene>
<organism evidence="1 2">
    <name type="scientific">Candidozyma auris</name>
    <name type="common">Yeast</name>
    <name type="synonym">Candida auris</name>
    <dbReference type="NCBI Taxonomy" id="498019"/>
    <lineage>
        <taxon>Eukaryota</taxon>
        <taxon>Fungi</taxon>
        <taxon>Dikarya</taxon>
        <taxon>Ascomycota</taxon>
        <taxon>Saccharomycotina</taxon>
        <taxon>Pichiomycetes</taxon>
        <taxon>Metschnikowiaceae</taxon>
        <taxon>Candidozyma</taxon>
    </lineage>
</organism>
<dbReference type="AlphaFoldDB" id="A0A0L0P0S1"/>
<proteinExistence type="predicted"/>
<reference evidence="2" key="1">
    <citation type="journal article" date="2015" name="BMC Genomics">
        <title>Draft genome of a commonly misdiagnosed multidrug resistant pathogen Candida auris.</title>
        <authorList>
            <person name="Chatterjee S."/>
            <person name="Alampalli S.V."/>
            <person name="Nageshan R.K."/>
            <person name="Chettiar S.T."/>
            <person name="Joshi S."/>
            <person name="Tatu U.S."/>
        </authorList>
    </citation>
    <scope>NUCLEOTIDE SEQUENCE [LARGE SCALE GENOMIC DNA]</scope>
    <source>
        <strain evidence="2">6684</strain>
    </source>
</reference>
<protein>
    <submittedName>
        <fullName evidence="1">Uncharacterized protein</fullName>
    </submittedName>
</protein>